<feature type="binding site" evidence="6">
    <location>
        <position position="130"/>
    </location>
    <ligand>
        <name>Fe cation</name>
        <dbReference type="ChEBI" id="CHEBI:24875"/>
    </ligand>
</feature>
<gene>
    <name evidence="6" type="primary">def</name>
    <name evidence="7" type="ORF">TCEL_01800</name>
</gene>
<dbReference type="HAMAP" id="MF_00163">
    <property type="entry name" value="Pep_deformylase"/>
    <property type="match status" value="1"/>
</dbReference>
<keyword evidence="8" id="KW-1185">Reference proteome</keyword>
<evidence type="ECO:0000313" key="7">
    <source>
        <dbReference type="EMBL" id="CDF57886.1"/>
    </source>
</evidence>
<evidence type="ECO:0000256" key="1">
    <source>
        <dbReference type="ARBA" id="ARBA00010759"/>
    </source>
</evidence>
<dbReference type="NCBIfam" id="TIGR00079">
    <property type="entry name" value="pept_deformyl"/>
    <property type="match status" value="1"/>
</dbReference>
<evidence type="ECO:0000256" key="6">
    <source>
        <dbReference type="HAMAP-Rule" id="MF_00163"/>
    </source>
</evidence>
<comment type="cofactor">
    <cofactor evidence="6">
        <name>Fe(2+)</name>
        <dbReference type="ChEBI" id="CHEBI:29033"/>
    </cofactor>
    <text evidence="6">Binds 1 Fe(2+) ion.</text>
</comment>
<dbReference type="HOGENOM" id="CLU_061901_4_2_9"/>
<sequence length="149" mass="16903">MALRQIRKIGDDVLRKVSKPVTKFDERLKILVEDMIDTMYEADGVGLAAPQVGILKRVIVIDVGEGPKVYINPEIIYEEGEQIDEEGCLSVPNRRGLVKRPYKVRVKAQDLNGNEFIEEGEELLARAFCHEIDHLNGILFIDKIEEQGE</sequence>
<dbReference type="PANTHER" id="PTHR10458:SF22">
    <property type="entry name" value="PEPTIDE DEFORMYLASE"/>
    <property type="match status" value="1"/>
</dbReference>
<dbReference type="EC" id="3.5.1.88" evidence="6"/>
<dbReference type="FunFam" id="3.90.45.10:FF:000005">
    <property type="entry name" value="Peptide deformylase"/>
    <property type="match status" value="1"/>
</dbReference>
<accession>R7RRA5</accession>
<comment type="caution">
    <text evidence="7">The sequence shown here is derived from an EMBL/GenBank/DDBJ whole genome shotgun (WGS) entry which is preliminary data.</text>
</comment>
<feature type="binding site" evidence="6">
    <location>
        <position position="88"/>
    </location>
    <ligand>
        <name>Fe cation</name>
        <dbReference type="ChEBI" id="CHEBI:24875"/>
    </ligand>
</feature>
<dbReference type="Proteomes" id="UP000014923">
    <property type="component" value="Unassembled WGS sequence"/>
</dbReference>
<dbReference type="InterPro" id="IPR036821">
    <property type="entry name" value="Peptide_deformylase_sf"/>
</dbReference>
<dbReference type="GO" id="GO:0042586">
    <property type="term" value="F:peptide deformylase activity"/>
    <property type="evidence" value="ECO:0007669"/>
    <property type="project" value="UniProtKB-UniRule"/>
</dbReference>
<evidence type="ECO:0000256" key="3">
    <source>
        <dbReference type="ARBA" id="ARBA00022801"/>
    </source>
</evidence>
<keyword evidence="3 6" id="KW-0378">Hydrolase</keyword>
<dbReference type="PRINTS" id="PR01576">
    <property type="entry name" value="PDEFORMYLASE"/>
</dbReference>
<keyword evidence="2 6" id="KW-0479">Metal-binding</keyword>
<dbReference type="InterPro" id="IPR023635">
    <property type="entry name" value="Peptide_deformylase"/>
</dbReference>
<dbReference type="GO" id="GO:0006412">
    <property type="term" value="P:translation"/>
    <property type="evidence" value="ECO:0007669"/>
    <property type="project" value="UniProtKB-UniRule"/>
</dbReference>
<dbReference type="GO" id="GO:0046872">
    <property type="term" value="F:metal ion binding"/>
    <property type="evidence" value="ECO:0007669"/>
    <property type="project" value="UniProtKB-KW"/>
</dbReference>
<feature type="binding site" evidence="6">
    <location>
        <position position="134"/>
    </location>
    <ligand>
        <name>Fe cation</name>
        <dbReference type="ChEBI" id="CHEBI:24875"/>
    </ligand>
</feature>
<dbReference type="OrthoDB" id="9784988at2"/>
<dbReference type="CDD" id="cd00487">
    <property type="entry name" value="Pep_deformylase"/>
    <property type="match status" value="1"/>
</dbReference>
<protein>
    <recommendedName>
        <fullName evidence="6">Peptide deformylase</fullName>
        <shortName evidence="6">PDF</shortName>
        <ecNumber evidence="6">3.5.1.88</ecNumber>
    </recommendedName>
    <alternativeName>
        <fullName evidence="6">Polypeptide deformylase</fullName>
    </alternativeName>
</protein>
<comment type="catalytic activity">
    <reaction evidence="6">
        <text>N-terminal N-formyl-L-methionyl-[peptide] + H2O = N-terminal L-methionyl-[peptide] + formate</text>
        <dbReference type="Rhea" id="RHEA:24420"/>
        <dbReference type="Rhea" id="RHEA-COMP:10639"/>
        <dbReference type="Rhea" id="RHEA-COMP:10640"/>
        <dbReference type="ChEBI" id="CHEBI:15377"/>
        <dbReference type="ChEBI" id="CHEBI:15740"/>
        <dbReference type="ChEBI" id="CHEBI:49298"/>
        <dbReference type="ChEBI" id="CHEBI:64731"/>
        <dbReference type="EC" id="3.5.1.88"/>
    </reaction>
</comment>
<evidence type="ECO:0000256" key="4">
    <source>
        <dbReference type="ARBA" id="ARBA00022917"/>
    </source>
</evidence>
<evidence type="ECO:0000313" key="8">
    <source>
        <dbReference type="Proteomes" id="UP000014923"/>
    </source>
</evidence>
<dbReference type="NCBIfam" id="NF001159">
    <property type="entry name" value="PRK00150.1-3"/>
    <property type="match status" value="1"/>
</dbReference>
<evidence type="ECO:0000256" key="5">
    <source>
        <dbReference type="ARBA" id="ARBA00023004"/>
    </source>
</evidence>
<evidence type="ECO:0000256" key="2">
    <source>
        <dbReference type="ARBA" id="ARBA00022723"/>
    </source>
</evidence>
<feature type="active site" evidence="6">
    <location>
        <position position="131"/>
    </location>
</feature>
<dbReference type="EMBL" id="CAVN010000092">
    <property type="protein sequence ID" value="CDF57886.1"/>
    <property type="molecule type" value="Genomic_DNA"/>
</dbReference>
<name>R7RRA5_9CLOT</name>
<comment type="similarity">
    <text evidence="1 6">Belongs to the polypeptide deformylase family.</text>
</comment>
<dbReference type="Gene3D" id="3.90.45.10">
    <property type="entry name" value="Peptide deformylase"/>
    <property type="match status" value="1"/>
</dbReference>
<keyword evidence="4 6" id="KW-0648">Protein biosynthesis</keyword>
<dbReference type="PANTHER" id="PTHR10458">
    <property type="entry name" value="PEPTIDE DEFORMYLASE"/>
    <property type="match status" value="1"/>
</dbReference>
<dbReference type="RefSeq" id="WP_018661456.1">
    <property type="nucleotide sequence ID" value="NZ_HF952018.1"/>
</dbReference>
<proteinExistence type="inferred from homology"/>
<organism evidence="7 8">
    <name type="scientific">Thermobrachium celere DSM 8682</name>
    <dbReference type="NCBI Taxonomy" id="941824"/>
    <lineage>
        <taxon>Bacteria</taxon>
        <taxon>Bacillati</taxon>
        <taxon>Bacillota</taxon>
        <taxon>Clostridia</taxon>
        <taxon>Eubacteriales</taxon>
        <taxon>Clostridiaceae</taxon>
        <taxon>Thermobrachium</taxon>
    </lineage>
</organism>
<dbReference type="SUPFAM" id="SSF56420">
    <property type="entry name" value="Peptide deformylase"/>
    <property type="match status" value="1"/>
</dbReference>
<dbReference type="Pfam" id="PF01327">
    <property type="entry name" value="Pep_deformylase"/>
    <property type="match status" value="1"/>
</dbReference>
<dbReference type="PIRSF" id="PIRSF004749">
    <property type="entry name" value="Pep_def"/>
    <property type="match status" value="1"/>
</dbReference>
<keyword evidence="5 6" id="KW-0408">Iron</keyword>
<dbReference type="AlphaFoldDB" id="R7RRA5"/>
<reference evidence="7" key="1">
    <citation type="submission" date="2013-03" db="EMBL/GenBank/DDBJ databases">
        <title>Draft genome sequence of the hydrogen-ethanol-producing anaerobic alkalithermophilic Caloramator celere.</title>
        <authorList>
            <person name="Ciranna A."/>
            <person name="Larjo A."/>
            <person name="Kivisto A."/>
            <person name="Santala V."/>
            <person name="Roos C."/>
            <person name="Karp M."/>
        </authorList>
    </citation>
    <scope>NUCLEOTIDE SEQUENCE [LARGE SCALE GENOMIC DNA]</scope>
    <source>
        <strain evidence="7">DSM 8682</strain>
    </source>
</reference>
<comment type="function">
    <text evidence="6">Removes the formyl group from the N-terminal Met of newly synthesized proteins. Requires at least a dipeptide for an efficient rate of reaction. N-terminal L-methionine is a prerequisite for activity but the enzyme has broad specificity at other positions.</text>
</comment>
<dbReference type="eggNOG" id="COG0242">
    <property type="taxonomic scope" value="Bacteria"/>
</dbReference>